<comment type="caution">
    <text evidence="6">The sequence shown here is derived from an EMBL/GenBank/DDBJ whole genome shotgun (WGS) entry which is preliminary data.</text>
</comment>
<accession>A0A7W3YCE3</accession>
<evidence type="ECO:0000259" key="4">
    <source>
        <dbReference type="PROSITE" id="PS50995"/>
    </source>
</evidence>
<dbReference type="Proteomes" id="UP000544052">
    <property type="component" value="Unassembled WGS sequence"/>
</dbReference>
<evidence type="ECO:0000313" key="8">
    <source>
        <dbReference type="Proteomes" id="UP000544052"/>
    </source>
</evidence>
<gene>
    <name evidence="6" type="ORF">H5R63_03720</name>
    <name evidence="5" type="ORF">H5R64_06535</name>
</gene>
<dbReference type="Proteomes" id="UP000518255">
    <property type="component" value="Unassembled WGS sequence"/>
</dbReference>
<dbReference type="EMBL" id="JACIUY010000048">
    <property type="protein sequence ID" value="MBB1085907.1"/>
    <property type="molecule type" value="Genomic_DNA"/>
</dbReference>
<dbReference type="RefSeq" id="WP_182580807.1">
    <property type="nucleotide sequence ID" value="NZ_JACIUY010000048.1"/>
</dbReference>
<feature type="domain" description="HTH marR-type" evidence="4">
    <location>
        <begin position="1"/>
        <end position="133"/>
    </location>
</feature>
<dbReference type="PROSITE" id="PS01117">
    <property type="entry name" value="HTH_MARR_1"/>
    <property type="match status" value="1"/>
</dbReference>
<dbReference type="PANTHER" id="PTHR42756:SF2">
    <property type="entry name" value="MARR FAMILY REGULATORY PROTEIN"/>
    <property type="match status" value="1"/>
</dbReference>
<dbReference type="GO" id="GO:0003677">
    <property type="term" value="F:DNA binding"/>
    <property type="evidence" value="ECO:0007669"/>
    <property type="project" value="UniProtKB-KW"/>
</dbReference>
<keyword evidence="1" id="KW-0805">Transcription regulation</keyword>
<evidence type="ECO:0000256" key="3">
    <source>
        <dbReference type="ARBA" id="ARBA00023163"/>
    </source>
</evidence>
<dbReference type="SUPFAM" id="SSF46785">
    <property type="entry name" value="Winged helix' DNA-binding domain"/>
    <property type="match status" value="1"/>
</dbReference>
<keyword evidence="2" id="KW-0238">DNA-binding</keyword>
<dbReference type="Pfam" id="PF01047">
    <property type="entry name" value="MarR"/>
    <property type="match status" value="1"/>
</dbReference>
<dbReference type="InterPro" id="IPR036388">
    <property type="entry name" value="WH-like_DNA-bd_sf"/>
</dbReference>
<evidence type="ECO:0000256" key="1">
    <source>
        <dbReference type="ARBA" id="ARBA00023015"/>
    </source>
</evidence>
<dbReference type="GO" id="GO:0003700">
    <property type="term" value="F:DNA-binding transcription factor activity"/>
    <property type="evidence" value="ECO:0007669"/>
    <property type="project" value="InterPro"/>
</dbReference>
<protein>
    <submittedName>
        <fullName evidence="6">MarR family transcriptional regulator</fullName>
    </submittedName>
</protein>
<proteinExistence type="predicted"/>
<dbReference type="InterPro" id="IPR023187">
    <property type="entry name" value="Tscrpt_reg_MarR-type_CS"/>
</dbReference>
<keyword evidence="3" id="KW-0804">Transcription</keyword>
<dbReference type="PROSITE" id="PS50995">
    <property type="entry name" value="HTH_MARR_2"/>
    <property type="match status" value="1"/>
</dbReference>
<dbReference type="InterPro" id="IPR036390">
    <property type="entry name" value="WH_DNA-bd_sf"/>
</dbReference>
<evidence type="ECO:0000256" key="2">
    <source>
        <dbReference type="ARBA" id="ARBA00023125"/>
    </source>
</evidence>
<dbReference type="PANTHER" id="PTHR42756">
    <property type="entry name" value="TRANSCRIPTIONAL REGULATOR, MARR"/>
    <property type="match status" value="1"/>
</dbReference>
<evidence type="ECO:0000313" key="5">
    <source>
        <dbReference type="EMBL" id="MBB1063412.1"/>
    </source>
</evidence>
<dbReference type="InterPro" id="IPR000835">
    <property type="entry name" value="HTH_MarR-typ"/>
</dbReference>
<sequence>MIDILREVGMIERALDSIANREFKQFNLSNLQFLYVVRIYEHPGIIAEQLANLIKVDRTTLARAVRRLEKQGYVCRENDPENKKIKHLYVTKKGKEIYPFIMRENTHSNEVALKGFNAEEAQQVHDYLVRIRQNVDADWNFVKHGGKREY</sequence>
<organism evidence="6 7">
    <name type="scientific">Limosilactobacillus fastidiosus</name>
    <dbReference type="NCBI Taxonomy" id="2759855"/>
    <lineage>
        <taxon>Bacteria</taxon>
        <taxon>Bacillati</taxon>
        <taxon>Bacillota</taxon>
        <taxon>Bacilli</taxon>
        <taxon>Lactobacillales</taxon>
        <taxon>Lactobacillaceae</taxon>
        <taxon>Limosilactobacillus</taxon>
    </lineage>
</organism>
<evidence type="ECO:0000313" key="6">
    <source>
        <dbReference type="EMBL" id="MBB1085907.1"/>
    </source>
</evidence>
<dbReference type="EMBL" id="JACIUZ010000041">
    <property type="protein sequence ID" value="MBB1063412.1"/>
    <property type="molecule type" value="Genomic_DNA"/>
</dbReference>
<keyword evidence="8" id="KW-1185">Reference proteome</keyword>
<dbReference type="SMART" id="SM00347">
    <property type="entry name" value="HTH_MARR"/>
    <property type="match status" value="1"/>
</dbReference>
<reference evidence="7 8" key="1">
    <citation type="submission" date="2020-07" db="EMBL/GenBank/DDBJ databases">
        <title>Description of Limosilactobacillus balticus sp. nov., Limosilactobacillus agrestis sp. nov., Limosilactobacillus albertensis sp. nov., Limosilactobacillus rudii sp. nov., Limosilactobacillus fastidiosus sp. nov., five novel Limosilactobacillus species isolated from the vertebrate gastrointestinal tract, and proposal of 6 subspecies of Limosilactobacillus reuteri adapted to the gastrointestinal tract of specific vertebrate hosts.</title>
        <authorList>
            <person name="Li F."/>
            <person name="Cheng C."/>
            <person name="Zheng J."/>
            <person name="Quevedo R.M."/>
            <person name="Li J."/>
            <person name="Roos S."/>
            <person name="Gaenzle M.G."/>
            <person name="Walter J."/>
        </authorList>
    </citation>
    <scope>NUCLEOTIDE SEQUENCE [LARGE SCALE GENOMIC DNA]</scope>
    <source>
        <strain evidence="6 7">WF-MA3-C</strain>
        <strain evidence="5 8">WF-MO7-1</strain>
    </source>
</reference>
<evidence type="ECO:0000313" key="7">
    <source>
        <dbReference type="Proteomes" id="UP000518255"/>
    </source>
</evidence>
<dbReference type="AlphaFoldDB" id="A0A7W3YCE3"/>
<name>A0A7W3YCE3_9LACO</name>
<dbReference type="Gene3D" id="1.10.10.10">
    <property type="entry name" value="Winged helix-like DNA-binding domain superfamily/Winged helix DNA-binding domain"/>
    <property type="match status" value="1"/>
</dbReference>
<dbReference type="PRINTS" id="PR00598">
    <property type="entry name" value="HTHMARR"/>
</dbReference>